<name>A0A1X6WMN2_9ENTE</name>
<gene>
    <name evidence="1" type="ORF">FM121_05530</name>
</gene>
<keyword evidence="2" id="KW-1185">Reference proteome</keyword>
<dbReference type="EMBL" id="FWFD01000008">
    <property type="protein sequence ID" value="SLM85540.1"/>
    <property type="molecule type" value="Genomic_DNA"/>
</dbReference>
<protein>
    <submittedName>
        <fullName evidence="1">Uncharacterized protein</fullName>
    </submittedName>
</protein>
<organism evidence="1 2">
    <name type="scientific">Vagococcus fluvialis bH819</name>
    <dbReference type="NCBI Taxonomy" id="1255619"/>
    <lineage>
        <taxon>Bacteria</taxon>
        <taxon>Bacillati</taxon>
        <taxon>Bacillota</taxon>
        <taxon>Bacilli</taxon>
        <taxon>Lactobacillales</taxon>
        <taxon>Enterococcaceae</taxon>
        <taxon>Vagococcus</taxon>
    </lineage>
</organism>
<dbReference type="Proteomes" id="UP000195918">
    <property type="component" value="Unassembled WGS sequence"/>
</dbReference>
<dbReference type="AlphaFoldDB" id="A0A1X6WMN2"/>
<accession>A0A1X6WMN2</accession>
<proteinExistence type="predicted"/>
<evidence type="ECO:0000313" key="2">
    <source>
        <dbReference type="Proteomes" id="UP000195918"/>
    </source>
</evidence>
<sequence length="71" mass="8492">MLVSTKDFYLAKTMEEMAISEFRNEMKQDEKLFQYNLGTVEIKKDAKSDICEIKTNMDNQYKRTTKRTIKE</sequence>
<evidence type="ECO:0000313" key="1">
    <source>
        <dbReference type="EMBL" id="SLM85540.1"/>
    </source>
</evidence>
<reference evidence="2" key="1">
    <citation type="submission" date="2017-02" db="EMBL/GenBank/DDBJ databases">
        <authorList>
            <person name="Dridi B."/>
        </authorList>
    </citation>
    <scope>NUCLEOTIDE SEQUENCE [LARGE SCALE GENOMIC DNA]</scope>
    <source>
        <strain evidence="2">bH819</strain>
    </source>
</reference>